<comment type="caution">
    <text evidence="1">The sequence shown here is derived from an EMBL/GenBank/DDBJ whole genome shotgun (WGS) entry which is preliminary data.</text>
</comment>
<reference evidence="1" key="1">
    <citation type="journal article" date="2019" name="bioRxiv">
        <title>The Genome of the Zebra Mussel, Dreissena polymorpha: A Resource for Invasive Species Research.</title>
        <authorList>
            <person name="McCartney M.A."/>
            <person name="Auch B."/>
            <person name="Kono T."/>
            <person name="Mallez S."/>
            <person name="Zhang Y."/>
            <person name="Obille A."/>
            <person name="Becker A."/>
            <person name="Abrahante J.E."/>
            <person name="Garbe J."/>
            <person name="Badalamenti J.P."/>
            <person name="Herman A."/>
            <person name="Mangelson H."/>
            <person name="Liachko I."/>
            <person name="Sullivan S."/>
            <person name="Sone E.D."/>
            <person name="Koren S."/>
            <person name="Silverstein K.A.T."/>
            <person name="Beckman K.B."/>
            <person name="Gohl D.M."/>
        </authorList>
    </citation>
    <scope>NUCLEOTIDE SEQUENCE</scope>
    <source>
        <strain evidence="1">Duluth1</strain>
        <tissue evidence="1">Whole animal</tissue>
    </source>
</reference>
<name>A0A9D4H814_DREPO</name>
<sequence>MNIQRNHSGLVSQLVLNINQKCDCDQGCSGQGQTTNVRPWEPLHAHGIRRSTSHRMSYGRFYQRHQTIHSTPTVVWAILPEVQVDPLHTGCRTNRSAKDIGH</sequence>
<evidence type="ECO:0000313" key="2">
    <source>
        <dbReference type="Proteomes" id="UP000828390"/>
    </source>
</evidence>
<reference evidence="1" key="2">
    <citation type="submission" date="2020-11" db="EMBL/GenBank/DDBJ databases">
        <authorList>
            <person name="McCartney M.A."/>
            <person name="Auch B."/>
            <person name="Kono T."/>
            <person name="Mallez S."/>
            <person name="Becker A."/>
            <person name="Gohl D.M."/>
            <person name="Silverstein K.A.T."/>
            <person name="Koren S."/>
            <person name="Bechman K.B."/>
            <person name="Herman A."/>
            <person name="Abrahante J.E."/>
            <person name="Garbe J."/>
        </authorList>
    </citation>
    <scope>NUCLEOTIDE SEQUENCE</scope>
    <source>
        <strain evidence="1">Duluth1</strain>
        <tissue evidence="1">Whole animal</tissue>
    </source>
</reference>
<gene>
    <name evidence="1" type="ORF">DPMN_104572</name>
</gene>
<dbReference type="Proteomes" id="UP000828390">
    <property type="component" value="Unassembled WGS sequence"/>
</dbReference>
<organism evidence="1 2">
    <name type="scientific">Dreissena polymorpha</name>
    <name type="common">Zebra mussel</name>
    <name type="synonym">Mytilus polymorpha</name>
    <dbReference type="NCBI Taxonomy" id="45954"/>
    <lineage>
        <taxon>Eukaryota</taxon>
        <taxon>Metazoa</taxon>
        <taxon>Spiralia</taxon>
        <taxon>Lophotrochozoa</taxon>
        <taxon>Mollusca</taxon>
        <taxon>Bivalvia</taxon>
        <taxon>Autobranchia</taxon>
        <taxon>Heteroconchia</taxon>
        <taxon>Euheterodonta</taxon>
        <taxon>Imparidentia</taxon>
        <taxon>Neoheterodontei</taxon>
        <taxon>Myida</taxon>
        <taxon>Dreissenoidea</taxon>
        <taxon>Dreissenidae</taxon>
        <taxon>Dreissena</taxon>
    </lineage>
</organism>
<accession>A0A9D4H814</accession>
<keyword evidence="2" id="KW-1185">Reference proteome</keyword>
<dbReference type="EMBL" id="JAIWYP010000004">
    <property type="protein sequence ID" value="KAH3831309.1"/>
    <property type="molecule type" value="Genomic_DNA"/>
</dbReference>
<dbReference type="AlphaFoldDB" id="A0A9D4H814"/>
<proteinExistence type="predicted"/>
<evidence type="ECO:0000313" key="1">
    <source>
        <dbReference type="EMBL" id="KAH3831309.1"/>
    </source>
</evidence>
<protein>
    <submittedName>
        <fullName evidence="1">Uncharacterized protein</fullName>
    </submittedName>
</protein>